<dbReference type="InterPro" id="IPR016181">
    <property type="entry name" value="Acyl_CoA_acyltransferase"/>
</dbReference>
<dbReference type="EMBL" id="JACBXQ010000001">
    <property type="protein sequence ID" value="MBG9985579.1"/>
    <property type="molecule type" value="Genomic_DNA"/>
</dbReference>
<evidence type="ECO:0000313" key="2">
    <source>
        <dbReference type="EMBL" id="MBG9985579.1"/>
    </source>
</evidence>
<evidence type="ECO:0000313" key="3">
    <source>
        <dbReference type="Proteomes" id="UP000721415"/>
    </source>
</evidence>
<dbReference type="Pfam" id="PF00583">
    <property type="entry name" value="Acetyltransf_1"/>
    <property type="match status" value="1"/>
</dbReference>
<keyword evidence="3" id="KW-1185">Reference proteome</keyword>
<dbReference type="PANTHER" id="PTHR39173">
    <property type="entry name" value="ACETYLTRANSFERASE"/>
    <property type="match status" value="1"/>
</dbReference>
<dbReference type="RefSeq" id="WP_197114041.1">
    <property type="nucleotide sequence ID" value="NZ_JACBXQ010000001.1"/>
</dbReference>
<gene>
    <name evidence="2" type="ORF">HZY91_01575</name>
</gene>
<comment type="caution">
    <text evidence="2">The sequence shown here is derived from an EMBL/GenBank/DDBJ whole genome shotgun (WGS) entry which is preliminary data.</text>
</comment>
<dbReference type="InterPro" id="IPR000182">
    <property type="entry name" value="GNAT_dom"/>
</dbReference>
<accession>A0ABS0LQK5</accession>
<protein>
    <submittedName>
        <fullName evidence="2">GNAT family N-acetyltransferase</fullName>
    </submittedName>
</protein>
<sequence length="197" mass="22666">MMIMLLKKCAIIAKIKGEGDEMEELKLVPVSKNFQNEILAYQAEFMKQREKAYGSNSLMNFDQIEDWFLFVDKNSKAQTCPEGRVPSDQYMCLRLEDQTIVGMINLRHELTKDLLKVGGHIGYSVRPSGRQKGYAKWMLMSALAKMKEKSINKVLITCDVDNEASRRTILACGGQLENRVYDSLDQVEVERYWIKVL</sequence>
<reference evidence="2 3" key="1">
    <citation type="submission" date="2020-07" db="EMBL/GenBank/DDBJ databases">
        <title>Facklamia lactis sp. nov., isolated from raw milk.</title>
        <authorList>
            <person name="Doll E.V."/>
            <person name="Huptas C."/>
            <person name="Staib L."/>
            <person name="Wenning M."/>
            <person name="Scherer S."/>
        </authorList>
    </citation>
    <scope>NUCLEOTIDE SEQUENCE [LARGE SCALE GENOMIC DNA]</scope>
    <source>
        <strain evidence="2 3">DSM 111018</strain>
    </source>
</reference>
<dbReference type="CDD" id="cd04301">
    <property type="entry name" value="NAT_SF"/>
    <property type="match status" value="1"/>
</dbReference>
<proteinExistence type="predicted"/>
<dbReference type="PROSITE" id="PS51186">
    <property type="entry name" value="GNAT"/>
    <property type="match status" value="1"/>
</dbReference>
<dbReference type="Proteomes" id="UP000721415">
    <property type="component" value="Unassembled WGS sequence"/>
</dbReference>
<evidence type="ECO:0000259" key="1">
    <source>
        <dbReference type="PROSITE" id="PS51186"/>
    </source>
</evidence>
<dbReference type="PANTHER" id="PTHR39173:SF1">
    <property type="entry name" value="ACETYLTRANSFERASE"/>
    <property type="match status" value="1"/>
</dbReference>
<name>A0ABS0LQK5_9LACT</name>
<dbReference type="SUPFAM" id="SSF55729">
    <property type="entry name" value="Acyl-CoA N-acyltransferases (Nat)"/>
    <property type="match status" value="1"/>
</dbReference>
<organism evidence="2 3">
    <name type="scientific">Facklamia lactis</name>
    <dbReference type="NCBI Taxonomy" id="2749967"/>
    <lineage>
        <taxon>Bacteria</taxon>
        <taxon>Bacillati</taxon>
        <taxon>Bacillota</taxon>
        <taxon>Bacilli</taxon>
        <taxon>Lactobacillales</taxon>
        <taxon>Aerococcaceae</taxon>
        <taxon>Facklamia</taxon>
    </lineage>
</organism>
<feature type="domain" description="N-acetyltransferase" evidence="1">
    <location>
        <begin position="46"/>
        <end position="197"/>
    </location>
</feature>
<dbReference type="Gene3D" id="3.40.630.30">
    <property type="match status" value="1"/>
</dbReference>